<dbReference type="Proteomes" id="UP000029738">
    <property type="component" value="Unassembled WGS sequence"/>
</dbReference>
<dbReference type="InterPro" id="IPR008928">
    <property type="entry name" value="6-hairpin_glycosidase_sf"/>
</dbReference>
<proteinExistence type="predicted"/>
<evidence type="ECO:0000313" key="2">
    <source>
        <dbReference type="EMBL" id="KIE08372.1"/>
    </source>
</evidence>
<dbReference type="SUPFAM" id="SSF48208">
    <property type="entry name" value="Six-hairpin glycosidases"/>
    <property type="match status" value="1"/>
</dbReference>
<comment type="caution">
    <text evidence="2">The sequence shown here is derived from an EMBL/GenBank/DDBJ whole genome shotgun (WGS) entry which is preliminary data.</text>
</comment>
<organism evidence="2">
    <name type="scientific">Tolypothrix bouteillei VB521301</name>
    <dbReference type="NCBI Taxonomy" id="1479485"/>
    <lineage>
        <taxon>Bacteria</taxon>
        <taxon>Bacillati</taxon>
        <taxon>Cyanobacteriota</taxon>
        <taxon>Cyanophyceae</taxon>
        <taxon>Nostocales</taxon>
        <taxon>Tolypothrichaceae</taxon>
        <taxon>Tolypothrix</taxon>
    </lineage>
</organism>
<protein>
    <recommendedName>
        <fullName evidence="4">Squalene cyclase C-terminal domain-containing protein</fullName>
    </recommendedName>
</protein>
<dbReference type="STRING" id="1479485.DA73_0227625"/>
<dbReference type="RefSeq" id="WP_038077161.1">
    <property type="nucleotide sequence ID" value="NZ_JHEG04000002.1"/>
</dbReference>
<dbReference type="OrthoDB" id="9791837at2"/>
<keyword evidence="3" id="KW-1185">Reference proteome</keyword>
<dbReference type="GO" id="GO:0005975">
    <property type="term" value="P:carbohydrate metabolic process"/>
    <property type="evidence" value="ECO:0007669"/>
    <property type="project" value="InterPro"/>
</dbReference>
<evidence type="ECO:0000313" key="1">
    <source>
        <dbReference type="EMBL" id="KAF3883696.1"/>
    </source>
</evidence>
<name>A0A0C1N1J1_9CYAN</name>
<reference evidence="1" key="2">
    <citation type="submission" date="2019-11" db="EMBL/GenBank/DDBJ databases">
        <title>Improved Assembly of Tolypothrix boutellei genome.</title>
        <authorList>
            <person name="Sarangi A.N."/>
            <person name="Mukherjee M."/>
            <person name="Ghosh S."/>
            <person name="Singh D."/>
            <person name="Das A."/>
            <person name="Kant S."/>
            <person name="Prusty A."/>
            <person name="Tripathy S."/>
        </authorList>
    </citation>
    <scope>NUCLEOTIDE SEQUENCE</scope>
    <source>
        <strain evidence="1">VB521301</strain>
    </source>
</reference>
<dbReference type="EMBL" id="JHEG04000002">
    <property type="protein sequence ID" value="KAF3883696.1"/>
    <property type="molecule type" value="Genomic_DNA"/>
</dbReference>
<dbReference type="EMBL" id="JHEG02000058">
    <property type="protein sequence ID" value="KIE08372.1"/>
    <property type="molecule type" value="Genomic_DNA"/>
</dbReference>
<sequence length="388" mass="44007">MQGEKKVETFGNSKQPGTLVRLWDFSNISINDLFRERKTVFEPRKHLDAAIQWLKRAQDCSPDDGISWGYSLKGGWRLSYRETTGYIADTFFDLAYEIQDDDAWNRAVSACKWLVRIQNDDGSISDPRYGSKGIVFDTGQVLQGLLRAYEETQDLYFLQAAEAAGNWLVKVADETGRWTQNTHLNVPHVYNTRVAWPLLKLHVISPHPDRERVARANLDWAVSQQQAGWFDQCAFQPGVPPFTHNIAYANRGLLEAGYLLNEPKYIDAAIAGARAVLKHVRANGFIPGQIDLQGKPHGNYCCLTGNCQMAIIWLKLFQQTGQQEYYQAAFNSLQYVMSCQDIQTSNPNIRGGIKGSEPIWGTYTRLSYPNWAAKFFVDALLLLITLKQ</sequence>
<accession>A0A0C1N1J1</accession>
<gene>
    <name evidence="2" type="ORF">DA73_0227625</name>
    <name evidence="1" type="ORF">DA73_0400038840</name>
</gene>
<dbReference type="AlphaFoldDB" id="A0A0C1N1J1"/>
<dbReference type="CDD" id="cd00688">
    <property type="entry name" value="ISOPREN_C2_like"/>
    <property type="match status" value="1"/>
</dbReference>
<evidence type="ECO:0000313" key="3">
    <source>
        <dbReference type="Proteomes" id="UP000029738"/>
    </source>
</evidence>
<reference evidence="2" key="1">
    <citation type="journal article" date="2015" name="Genome Announc.">
        <title>Draft Genome Sequence of Tolypothrix boutellei Strain VB521301.</title>
        <authorList>
            <person name="Chandrababunaidu M.M."/>
            <person name="Singh D."/>
            <person name="Sen D."/>
            <person name="Bhan S."/>
            <person name="Das S."/>
            <person name="Gupta A."/>
            <person name="Adhikary S.P."/>
            <person name="Tripathy S."/>
        </authorList>
    </citation>
    <scope>NUCLEOTIDE SEQUENCE</scope>
    <source>
        <strain evidence="2">VB521301</strain>
    </source>
</reference>
<evidence type="ECO:0008006" key="4">
    <source>
        <dbReference type="Google" id="ProtNLM"/>
    </source>
</evidence>
<dbReference type="Gene3D" id="1.50.10.20">
    <property type="match status" value="1"/>
</dbReference>